<dbReference type="GO" id="GO:0051256">
    <property type="term" value="P:mitotic spindle midzone assembly"/>
    <property type="evidence" value="ECO:0007669"/>
    <property type="project" value="TreeGrafter"/>
</dbReference>
<feature type="region of interest" description="Disordered" evidence="4">
    <location>
        <begin position="560"/>
        <end position="586"/>
    </location>
</feature>
<dbReference type="PROSITE" id="PS00479">
    <property type="entry name" value="ZF_DAG_PE_1"/>
    <property type="match status" value="1"/>
</dbReference>
<dbReference type="InterPro" id="IPR000198">
    <property type="entry name" value="RhoGAP_dom"/>
</dbReference>
<dbReference type="PANTHER" id="PTHR46199">
    <property type="entry name" value="RAC GTPASE-ACTIVATING PROTEIN 1"/>
    <property type="match status" value="1"/>
</dbReference>
<dbReference type="GO" id="GO:0097149">
    <property type="term" value="C:centralspindlin complex"/>
    <property type="evidence" value="ECO:0007669"/>
    <property type="project" value="TreeGrafter"/>
</dbReference>
<keyword evidence="3" id="KW-0175">Coiled coil</keyword>
<dbReference type="CDD" id="cd20821">
    <property type="entry name" value="C1_MgcRacGAP"/>
    <property type="match status" value="1"/>
</dbReference>
<evidence type="ECO:0000256" key="1">
    <source>
        <dbReference type="ARBA" id="ARBA00022723"/>
    </source>
</evidence>
<evidence type="ECO:0000313" key="7">
    <source>
        <dbReference type="EMBL" id="GIX84837.1"/>
    </source>
</evidence>
<feature type="domain" description="Phorbol-ester/DAG-type" evidence="5">
    <location>
        <begin position="304"/>
        <end position="353"/>
    </location>
</feature>
<dbReference type="GO" id="GO:0007266">
    <property type="term" value="P:Rho protein signal transduction"/>
    <property type="evidence" value="ECO:0007669"/>
    <property type="project" value="TreeGrafter"/>
</dbReference>
<dbReference type="GO" id="GO:0000281">
    <property type="term" value="P:mitotic cytokinesis"/>
    <property type="evidence" value="ECO:0007669"/>
    <property type="project" value="TreeGrafter"/>
</dbReference>
<dbReference type="GO" id="GO:0005634">
    <property type="term" value="C:nucleus"/>
    <property type="evidence" value="ECO:0007669"/>
    <property type="project" value="TreeGrafter"/>
</dbReference>
<sequence length="615" mass="69419">MLASTSRKKDTQSFHKSSREYSHSLIYLFTKGMATQTIPKLSLVAQYDDLCRYSSILTKGCEKEFKLFVENQLGLIAKLKQAEKKIQELESNYNLLETDKKGLECRMKQLISLVEEEVNKRKALETEKQTIEKKLNIIKDVILADENTIDNQTREKVKTLFNDGTYEQIESENGLPAARDSLVSLCPSDFDDTMDRFSYRGKKRSMEKSGRCSLQKKKKFEGKVHFQLGNEEGMEIDKIYEEIESPKSSTCDESNLNSSLELPSPAPQSEAELMKTPYNLRRQSSNTCLTSTPYQRYSSYGKLKHAFVSRSVLRSEKCYICDKAITFCKPVQKCRDCKMACHPECMNQSPLPCIPVTPTPIKGSMSTISDYTSSSSSPMVPSLVVHCVNEIEARGLKETGLYRKSGIEGDVKELKEKLLKGKHLINLNRVNIHTLCGTIKEFLRSLKEPLIPRSAWQNFVEAADINDDNASVDLIHKAVCRLSQPNKETLAFLMLHLQRVAESPDCQMPLDNLAKVLGPTVVGYSVEDPSDSKVLKETTQQCQVMKKLLLLPDSTWQNLLNTESPDDSGLESKTDDAMSEPAKSRLGPLYATVQKPKISQVKKKNLMPRLVKLSC</sequence>
<feature type="domain" description="Rho-GAP" evidence="6">
    <location>
        <begin position="366"/>
        <end position="556"/>
    </location>
</feature>
<dbReference type="GO" id="GO:0032154">
    <property type="term" value="C:cleavage furrow"/>
    <property type="evidence" value="ECO:0007669"/>
    <property type="project" value="TreeGrafter"/>
</dbReference>
<dbReference type="InterPro" id="IPR002219">
    <property type="entry name" value="PKC_DAG/PE"/>
</dbReference>
<proteinExistence type="predicted"/>
<feature type="compositionally biased region" description="Low complexity" evidence="4">
    <location>
        <begin position="253"/>
        <end position="263"/>
    </location>
</feature>
<dbReference type="Pfam" id="PF00130">
    <property type="entry name" value="C1_1"/>
    <property type="match status" value="1"/>
</dbReference>
<dbReference type="PANTHER" id="PTHR46199:SF3">
    <property type="entry name" value="RAC GTPASE-ACTIVATING PROTEIN 1"/>
    <property type="match status" value="1"/>
</dbReference>
<evidence type="ECO:0000256" key="4">
    <source>
        <dbReference type="SAM" id="MobiDB-lite"/>
    </source>
</evidence>
<name>A0AAV4NNN9_9ARAC</name>
<reference evidence="7 8" key="1">
    <citation type="submission" date="2021-06" db="EMBL/GenBank/DDBJ databases">
        <title>Caerostris darwini draft genome.</title>
        <authorList>
            <person name="Kono N."/>
            <person name="Arakawa K."/>
        </authorList>
    </citation>
    <scope>NUCLEOTIDE SEQUENCE [LARGE SCALE GENOMIC DNA]</scope>
</reference>
<evidence type="ECO:0000259" key="6">
    <source>
        <dbReference type="PROSITE" id="PS50238"/>
    </source>
</evidence>
<dbReference type="InterPro" id="IPR008936">
    <property type="entry name" value="Rho_GTPase_activation_prot"/>
</dbReference>
<dbReference type="Pfam" id="PF00620">
    <property type="entry name" value="RhoGAP"/>
    <property type="match status" value="1"/>
</dbReference>
<keyword evidence="8" id="KW-1185">Reference proteome</keyword>
<dbReference type="Proteomes" id="UP001054837">
    <property type="component" value="Unassembled WGS sequence"/>
</dbReference>
<dbReference type="AlphaFoldDB" id="A0AAV4NNN9"/>
<keyword evidence="1" id="KW-0479">Metal-binding</keyword>
<evidence type="ECO:0000256" key="2">
    <source>
        <dbReference type="ARBA" id="ARBA00022833"/>
    </source>
</evidence>
<comment type="caution">
    <text evidence="7">The sequence shown here is derived from an EMBL/GenBank/DDBJ whole genome shotgun (WGS) entry which is preliminary data.</text>
</comment>
<accession>A0AAV4NNN9</accession>
<dbReference type="CDD" id="cd04382">
    <property type="entry name" value="RhoGAP_MgcRacGAP"/>
    <property type="match status" value="1"/>
</dbReference>
<dbReference type="PROSITE" id="PS50081">
    <property type="entry name" value="ZF_DAG_PE_2"/>
    <property type="match status" value="1"/>
</dbReference>
<evidence type="ECO:0000313" key="8">
    <source>
        <dbReference type="Proteomes" id="UP001054837"/>
    </source>
</evidence>
<dbReference type="InterPro" id="IPR046349">
    <property type="entry name" value="C1-like_sf"/>
</dbReference>
<protein>
    <submittedName>
        <fullName evidence="7">Rac GTPase-activating protein 1</fullName>
    </submittedName>
</protein>
<dbReference type="GO" id="GO:0030496">
    <property type="term" value="C:midbody"/>
    <property type="evidence" value="ECO:0007669"/>
    <property type="project" value="TreeGrafter"/>
</dbReference>
<dbReference type="SUPFAM" id="SSF57889">
    <property type="entry name" value="Cysteine-rich domain"/>
    <property type="match status" value="1"/>
</dbReference>
<dbReference type="GO" id="GO:0005096">
    <property type="term" value="F:GTPase activator activity"/>
    <property type="evidence" value="ECO:0007669"/>
    <property type="project" value="TreeGrafter"/>
</dbReference>
<gene>
    <name evidence="7" type="primary">RACGAP1</name>
    <name evidence="7" type="ORF">CDAR_490651</name>
</gene>
<dbReference type="PROSITE" id="PS50238">
    <property type="entry name" value="RHOGAP"/>
    <property type="match status" value="1"/>
</dbReference>
<evidence type="ECO:0000259" key="5">
    <source>
        <dbReference type="PROSITE" id="PS50081"/>
    </source>
</evidence>
<evidence type="ECO:0000256" key="3">
    <source>
        <dbReference type="SAM" id="Coils"/>
    </source>
</evidence>
<dbReference type="SMART" id="SM00109">
    <property type="entry name" value="C1"/>
    <property type="match status" value="1"/>
</dbReference>
<feature type="coiled-coil region" evidence="3">
    <location>
        <begin position="72"/>
        <end position="141"/>
    </location>
</feature>
<organism evidence="7 8">
    <name type="scientific">Caerostris darwini</name>
    <dbReference type="NCBI Taxonomy" id="1538125"/>
    <lineage>
        <taxon>Eukaryota</taxon>
        <taxon>Metazoa</taxon>
        <taxon>Ecdysozoa</taxon>
        <taxon>Arthropoda</taxon>
        <taxon>Chelicerata</taxon>
        <taxon>Arachnida</taxon>
        <taxon>Araneae</taxon>
        <taxon>Araneomorphae</taxon>
        <taxon>Entelegynae</taxon>
        <taxon>Araneoidea</taxon>
        <taxon>Araneidae</taxon>
        <taxon>Caerostris</taxon>
    </lineage>
</organism>
<dbReference type="SUPFAM" id="SSF48350">
    <property type="entry name" value="GTPase activation domain, GAP"/>
    <property type="match status" value="1"/>
</dbReference>
<dbReference type="Gene3D" id="1.10.555.10">
    <property type="entry name" value="Rho GTPase activation protein"/>
    <property type="match status" value="1"/>
</dbReference>
<keyword evidence="2" id="KW-0862">Zinc</keyword>
<dbReference type="GO" id="GO:0051233">
    <property type="term" value="C:spindle midzone"/>
    <property type="evidence" value="ECO:0007669"/>
    <property type="project" value="TreeGrafter"/>
</dbReference>
<dbReference type="Gene3D" id="3.30.60.20">
    <property type="match status" value="1"/>
</dbReference>
<dbReference type="EMBL" id="BPLQ01001741">
    <property type="protein sequence ID" value="GIX84837.1"/>
    <property type="molecule type" value="Genomic_DNA"/>
</dbReference>
<dbReference type="GO" id="GO:0046872">
    <property type="term" value="F:metal ion binding"/>
    <property type="evidence" value="ECO:0007669"/>
    <property type="project" value="UniProtKB-KW"/>
</dbReference>
<feature type="region of interest" description="Disordered" evidence="4">
    <location>
        <begin position="247"/>
        <end position="268"/>
    </location>
</feature>
<dbReference type="SMART" id="SM00324">
    <property type="entry name" value="RhoGAP"/>
    <property type="match status" value="1"/>
</dbReference>